<dbReference type="PRINTS" id="PR00455">
    <property type="entry name" value="HTHTETR"/>
</dbReference>
<evidence type="ECO:0000256" key="3">
    <source>
        <dbReference type="ARBA" id="ARBA00023125"/>
    </source>
</evidence>
<keyword evidence="1" id="KW-0678">Repressor</keyword>
<dbReference type="SUPFAM" id="SSF46689">
    <property type="entry name" value="Homeodomain-like"/>
    <property type="match status" value="1"/>
</dbReference>
<dbReference type="PANTHER" id="PTHR30055:SF175">
    <property type="entry name" value="HTH-TYPE TRANSCRIPTIONAL REPRESSOR KSTR2"/>
    <property type="match status" value="1"/>
</dbReference>
<comment type="caution">
    <text evidence="7">The sequence shown here is derived from an EMBL/GenBank/DDBJ whole genome shotgun (WGS) entry which is preliminary data.</text>
</comment>
<dbReference type="Gene3D" id="1.10.357.10">
    <property type="entry name" value="Tetracycline Repressor, domain 2"/>
    <property type="match status" value="1"/>
</dbReference>
<feature type="domain" description="HTH tetR-type" evidence="6">
    <location>
        <begin position="1"/>
        <end position="61"/>
    </location>
</feature>
<evidence type="ECO:0000313" key="8">
    <source>
        <dbReference type="Proteomes" id="UP000239872"/>
    </source>
</evidence>
<proteinExistence type="predicted"/>
<feature type="DNA-binding region" description="H-T-H motif" evidence="5">
    <location>
        <begin position="24"/>
        <end position="43"/>
    </location>
</feature>
<keyword evidence="8" id="KW-1185">Reference proteome</keyword>
<dbReference type="InterPro" id="IPR009057">
    <property type="entry name" value="Homeodomain-like_sf"/>
</dbReference>
<evidence type="ECO:0000259" key="6">
    <source>
        <dbReference type="PROSITE" id="PS50977"/>
    </source>
</evidence>
<dbReference type="InterPro" id="IPR001647">
    <property type="entry name" value="HTH_TetR"/>
</dbReference>
<reference evidence="7 8" key="1">
    <citation type="submission" date="2018-01" db="EMBL/GenBank/DDBJ databases">
        <title>A novel member of the phylum Bacteroidetes isolated from glacier ice.</title>
        <authorList>
            <person name="Liu Q."/>
            <person name="Xin Y.-H."/>
        </authorList>
    </citation>
    <scope>NUCLEOTIDE SEQUENCE [LARGE SCALE GENOMIC DNA]</scope>
    <source>
        <strain evidence="7 8">RB1R16</strain>
    </source>
</reference>
<protein>
    <recommendedName>
        <fullName evidence="6">HTH tetR-type domain-containing protein</fullName>
    </recommendedName>
</protein>
<organism evidence="7 8">
    <name type="scientific">Flavipsychrobacter stenotrophus</name>
    <dbReference type="NCBI Taxonomy" id="2077091"/>
    <lineage>
        <taxon>Bacteria</taxon>
        <taxon>Pseudomonadati</taxon>
        <taxon>Bacteroidota</taxon>
        <taxon>Chitinophagia</taxon>
        <taxon>Chitinophagales</taxon>
        <taxon>Chitinophagaceae</taxon>
        <taxon>Flavipsychrobacter</taxon>
    </lineage>
</organism>
<gene>
    <name evidence="7" type="ORF">CJD36_012890</name>
</gene>
<sequence>MEPLEKILTASAELFSQYGFKTITMDDIARRSGISKKTLYLHFANKEEVVNESITWYKNNTTNACVAVLDSAGNPVEAMVKMLAFFDSMFKRINPMALFELERYYPAAYKSFRSMLLEKDVALMEENLKEGIKKGYYREEIDTNLLSKLRIETSIMILQPNRMVTDDHTITSVAMEIGEHFMYGIMTAKGIKLYTEYKAQYIKQTPKI</sequence>
<dbReference type="PROSITE" id="PS50977">
    <property type="entry name" value="HTH_TETR_2"/>
    <property type="match status" value="1"/>
</dbReference>
<accession>A0A2S7SW67</accession>
<dbReference type="PANTHER" id="PTHR30055">
    <property type="entry name" value="HTH-TYPE TRANSCRIPTIONAL REGULATOR RUTR"/>
    <property type="match status" value="1"/>
</dbReference>
<evidence type="ECO:0000256" key="4">
    <source>
        <dbReference type="ARBA" id="ARBA00023163"/>
    </source>
</evidence>
<evidence type="ECO:0000256" key="2">
    <source>
        <dbReference type="ARBA" id="ARBA00023015"/>
    </source>
</evidence>
<dbReference type="AlphaFoldDB" id="A0A2S7SW67"/>
<evidence type="ECO:0000256" key="1">
    <source>
        <dbReference type="ARBA" id="ARBA00022491"/>
    </source>
</evidence>
<name>A0A2S7SW67_9BACT</name>
<dbReference type="GO" id="GO:0000976">
    <property type="term" value="F:transcription cis-regulatory region binding"/>
    <property type="evidence" value="ECO:0007669"/>
    <property type="project" value="TreeGrafter"/>
</dbReference>
<evidence type="ECO:0000256" key="5">
    <source>
        <dbReference type="PROSITE-ProRule" id="PRU00335"/>
    </source>
</evidence>
<keyword evidence="3 5" id="KW-0238">DNA-binding</keyword>
<dbReference type="OrthoDB" id="881297at2"/>
<dbReference type="Proteomes" id="UP000239872">
    <property type="component" value="Unassembled WGS sequence"/>
</dbReference>
<dbReference type="EMBL" id="PPSL01000003">
    <property type="protein sequence ID" value="PQJ10861.1"/>
    <property type="molecule type" value="Genomic_DNA"/>
</dbReference>
<dbReference type="Pfam" id="PF00440">
    <property type="entry name" value="TetR_N"/>
    <property type="match status" value="1"/>
</dbReference>
<evidence type="ECO:0000313" key="7">
    <source>
        <dbReference type="EMBL" id="PQJ10861.1"/>
    </source>
</evidence>
<dbReference type="RefSeq" id="WP_105039588.1">
    <property type="nucleotide sequence ID" value="NZ_PPSL01000003.1"/>
</dbReference>
<keyword evidence="2" id="KW-0805">Transcription regulation</keyword>
<dbReference type="GO" id="GO:0003700">
    <property type="term" value="F:DNA-binding transcription factor activity"/>
    <property type="evidence" value="ECO:0007669"/>
    <property type="project" value="TreeGrafter"/>
</dbReference>
<keyword evidence="4" id="KW-0804">Transcription</keyword>
<dbReference type="InterPro" id="IPR050109">
    <property type="entry name" value="HTH-type_TetR-like_transc_reg"/>
</dbReference>